<dbReference type="SUPFAM" id="SSF50249">
    <property type="entry name" value="Nucleic acid-binding proteins"/>
    <property type="match status" value="1"/>
</dbReference>
<name>A0A8H2ZWZ5_9AGAM</name>
<dbReference type="Pfam" id="PF03947">
    <property type="entry name" value="Ribosomal_L2_C"/>
    <property type="match status" value="1"/>
</dbReference>
<proteinExistence type="inferred from homology"/>
<dbReference type="NCBIfam" id="NF007180">
    <property type="entry name" value="PRK09612.1"/>
    <property type="match status" value="1"/>
</dbReference>
<dbReference type="InterPro" id="IPR022669">
    <property type="entry name" value="Ribosomal_uL2_C"/>
</dbReference>
<dbReference type="InterPro" id="IPR022671">
    <property type="entry name" value="Ribosomal_uL2_CS"/>
</dbReference>
<dbReference type="GO" id="GO:0003723">
    <property type="term" value="F:RNA binding"/>
    <property type="evidence" value="ECO:0007669"/>
    <property type="project" value="InterPro"/>
</dbReference>
<protein>
    <recommendedName>
        <fullName evidence="9">60S ribosomal protein L2</fullName>
    </recommendedName>
</protein>
<evidence type="ECO:0000256" key="3">
    <source>
        <dbReference type="ARBA" id="ARBA00022980"/>
    </source>
</evidence>
<comment type="similarity">
    <text evidence="1">Belongs to the universal ribosomal protein uL2 family.</text>
</comment>
<dbReference type="EMBL" id="CAJMWS010000030">
    <property type="protein sequence ID" value="CAE6343559.1"/>
    <property type="molecule type" value="Genomic_DNA"/>
</dbReference>
<feature type="domain" description="Large ribosomal subunit protein uL2 RNA-binding" evidence="6">
    <location>
        <begin position="437"/>
        <end position="516"/>
    </location>
</feature>
<dbReference type="InterPro" id="IPR008991">
    <property type="entry name" value="Translation_prot_SH3-like_sf"/>
</dbReference>
<keyword evidence="4" id="KW-0687">Ribonucleoprotein</keyword>
<reference evidence="7" key="1">
    <citation type="submission" date="2021-01" db="EMBL/GenBank/DDBJ databases">
        <authorList>
            <person name="Kaushik A."/>
        </authorList>
    </citation>
    <scope>NUCLEOTIDE SEQUENCE</scope>
    <source>
        <strain evidence="7">AG1-1C</strain>
    </source>
</reference>
<dbReference type="SUPFAM" id="SSF50104">
    <property type="entry name" value="Translation proteins SH3-like domain"/>
    <property type="match status" value="1"/>
</dbReference>
<dbReference type="GO" id="GO:0006412">
    <property type="term" value="P:translation"/>
    <property type="evidence" value="ECO:0007669"/>
    <property type="project" value="InterPro"/>
</dbReference>
<dbReference type="InterPro" id="IPR023672">
    <property type="entry name" value="Ribosomal_uL2_arc_euk"/>
</dbReference>
<dbReference type="AlphaFoldDB" id="A0A8H2ZWZ5"/>
<dbReference type="InterPro" id="IPR022666">
    <property type="entry name" value="Ribosomal_uL2_RNA-bd_dom"/>
</dbReference>
<dbReference type="Gene3D" id="2.40.50.140">
    <property type="entry name" value="Nucleic acid-binding proteins"/>
    <property type="match status" value="1"/>
</dbReference>
<dbReference type="SMART" id="SM01383">
    <property type="entry name" value="Ribosomal_L2"/>
    <property type="match status" value="1"/>
</dbReference>
<dbReference type="GO" id="GO:0022625">
    <property type="term" value="C:cytosolic large ribosomal subunit"/>
    <property type="evidence" value="ECO:0007669"/>
    <property type="project" value="UniProtKB-ARBA"/>
</dbReference>
<evidence type="ECO:0000313" key="8">
    <source>
        <dbReference type="Proteomes" id="UP000663846"/>
    </source>
</evidence>
<evidence type="ECO:0000256" key="4">
    <source>
        <dbReference type="ARBA" id="ARBA00023274"/>
    </source>
</evidence>
<dbReference type="Gene3D" id="2.30.30.30">
    <property type="match status" value="1"/>
</dbReference>
<dbReference type="Gene3D" id="4.10.950.10">
    <property type="entry name" value="Ribosomal protein L2, domain 3"/>
    <property type="match status" value="1"/>
</dbReference>
<dbReference type="InterPro" id="IPR012340">
    <property type="entry name" value="NA-bd_OB-fold"/>
</dbReference>
<dbReference type="PANTHER" id="PTHR42877:SF5">
    <property type="entry name" value="L-ORNITHINE N(5)-MONOOXYGENASE-RELATED"/>
    <property type="match status" value="1"/>
</dbReference>
<dbReference type="SUPFAM" id="SSF51905">
    <property type="entry name" value="FAD/NAD(P)-binding domain"/>
    <property type="match status" value="2"/>
</dbReference>
<dbReference type="Pfam" id="PF13450">
    <property type="entry name" value="NAD_binding_8"/>
    <property type="match status" value="1"/>
</dbReference>
<evidence type="ECO:0000313" key="7">
    <source>
        <dbReference type="EMBL" id="CAE6343559.1"/>
    </source>
</evidence>
<dbReference type="PANTHER" id="PTHR42877">
    <property type="entry name" value="L-ORNITHINE N(5)-MONOOXYGENASE-RELATED"/>
    <property type="match status" value="1"/>
</dbReference>
<evidence type="ECO:0000259" key="6">
    <source>
        <dbReference type="SMART" id="SM01383"/>
    </source>
</evidence>
<dbReference type="Pfam" id="PF00181">
    <property type="entry name" value="Ribosomal_L2_N"/>
    <property type="match status" value="1"/>
</dbReference>
<accession>A0A8H2ZWZ5</accession>
<dbReference type="InterPro" id="IPR036188">
    <property type="entry name" value="FAD/NAD-bd_sf"/>
</dbReference>
<dbReference type="GO" id="GO:0003735">
    <property type="term" value="F:structural constituent of ribosome"/>
    <property type="evidence" value="ECO:0007669"/>
    <property type="project" value="InterPro"/>
</dbReference>
<organism evidence="7 8">
    <name type="scientific">Rhizoctonia solani</name>
    <dbReference type="NCBI Taxonomy" id="456999"/>
    <lineage>
        <taxon>Eukaryota</taxon>
        <taxon>Fungi</taxon>
        <taxon>Dikarya</taxon>
        <taxon>Basidiomycota</taxon>
        <taxon>Agaricomycotina</taxon>
        <taxon>Agaricomycetes</taxon>
        <taxon>Cantharellales</taxon>
        <taxon>Ceratobasidiaceae</taxon>
        <taxon>Rhizoctonia</taxon>
    </lineage>
</organism>
<dbReference type="PROSITE" id="PS00467">
    <property type="entry name" value="RIBOSOMAL_L2"/>
    <property type="match status" value="1"/>
</dbReference>
<dbReference type="FunFam" id="4.10.950.10:FF:000002">
    <property type="entry name" value="60S ribosomal protein L2"/>
    <property type="match status" value="1"/>
</dbReference>
<dbReference type="InterPro" id="IPR014726">
    <property type="entry name" value="Ribosomal_uL2_dom3"/>
</dbReference>
<feature type="domain" description="Large ribosomal subunit protein uL2 C-terminal" evidence="5">
    <location>
        <begin position="522"/>
        <end position="657"/>
    </location>
</feature>
<dbReference type="InterPro" id="IPR014722">
    <property type="entry name" value="Rib_uL2_dom2"/>
</dbReference>
<evidence type="ECO:0000259" key="5">
    <source>
        <dbReference type="SMART" id="SM01382"/>
    </source>
</evidence>
<evidence type="ECO:0000256" key="2">
    <source>
        <dbReference type="ARBA" id="ARBA00010139"/>
    </source>
</evidence>
<sequence length="681" mass="75584">MSVNIAIIGAGIGGITAAITLQNTLGVYDYTIYELASEIGGTWRQNTYPGCACDVPGHWYSLSSEPNPDWSRPFALREEIHQYWKGLVVKHRIQPRITFKTEFVSAVWSEKEECYIMRLRDVDTRQVKEVRAKVVISAGSDPTGYFGRQFHKGGKLLSYPFMGMARYIKDVAPAKYHQYLIPNYDFGCKRFVLDPGYLESLHRPNVDMEWDPIAKIVPDGIETKSGHKHQFDVIAFATGFDIMKSVALDVRGINGQRLQEYYDQEGGPTGYMGTAIPGFPNWFTILGPNTATGHASVIFAEELQMDYITQLLRPILAGDVKGFMPRADSTRAWNKWAQSKLGNHVWSGCISWYRSGSDGERGKNFAVWPGGNLHMWWSLRKPIWKDFEVLGDNSWVIKRQILDFVATVSKLGLLSAGAGALVLVKMGHWDALVKLRRSHAIFKAHTRLNKNPARLRPLDFAERNGYIRGIVKEIIHDSGRGAPLARVVFRDPYRYKLRSETFIATEGLHTGAFVYCGKKAALSVGNVLPVSQLPEGTIICNVEEHVGDRGALARTSGNYATVIGHSPEDNKTRIRLPSGAKKTVASNARATVGIVAGGGRIDKPLLKAGRAYHKFKAKRYNWPRTRGVAMNPVDHPHGGGNHQHIGKASTIARAAVPGQKVGLIAARRTGLLRGTVKVKEA</sequence>
<gene>
    <name evidence="7" type="ORF">RDB_LOCUS5397</name>
</gene>
<comment type="similarity">
    <text evidence="2">Belongs to the FAD-binding monooxygenase family.</text>
</comment>
<keyword evidence="3" id="KW-0689">Ribosomal protein</keyword>
<evidence type="ECO:0000256" key="1">
    <source>
        <dbReference type="ARBA" id="ARBA00005636"/>
    </source>
</evidence>
<comment type="caution">
    <text evidence="7">The sequence shown here is derived from an EMBL/GenBank/DDBJ whole genome shotgun (WGS) entry which is preliminary data.</text>
</comment>
<dbReference type="SMART" id="SM01382">
    <property type="entry name" value="Ribosomal_L2_C"/>
    <property type="match status" value="1"/>
</dbReference>
<evidence type="ECO:0008006" key="9">
    <source>
        <dbReference type="Google" id="ProtNLM"/>
    </source>
</evidence>
<dbReference type="FunFam" id="2.40.50.140:FF:000020">
    <property type="entry name" value="60S ribosomal protein L2"/>
    <property type="match status" value="1"/>
</dbReference>
<dbReference type="InterPro" id="IPR051209">
    <property type="entry name" value="FAD-bind_Monooxygenase_sf"/>
</dbReference>
<dbReference type="Proteomes" id="UP000663846">
    <property type="component" value="Unassembled WGS sequence"/>
</dbReference>
<dbReference type="Gene3D" id="3.50.50.60">
    <property type="entry name" value="FAD/NAD(P)-binding domain"/>
    <property type="match status" value="2"/>
</dbReference>
<dbReference type="FunFam" id="2.30.30.30:FF:000006">
    <property type="entry name" value="60S ribosomal protein L8"/>
    <property type="match status" value="1"/>
</dbReference>